<name>A0A6J5RDK7_9CAUD</name>
<gene>
    <name evidence="2" type="ORF">UFOVP1229_55</name>
</gene>
<reference evidence="2" key="1">
    <citation type="submission" date="2020-05" db="EMBL/GenBank/DDBJ databases">
        <authorList>
            <person name="Chiriac C."/>
            <person name="Salcher M."/>
            <person name="Ghai R."/>
            <person name="Kavagutti S V."/>
        </authorList>
    </citation>
    <scope>NUCLEOTIDE SEQUENCE</scope>
</reference>
<sequence length="132" mass="14161">MGSESTAGEMTNEHNPTAGLLLSPWDRVVTEPFRAANRDLKIGDVIEFFGQMPDRRGEVLIGICDSAVWANAADVAGKSRGRVKYLPSFDVTLKGRTDVRSDNDSVEGSRGKELSGEEDRCADAATQVTGAS</sequence>
<proteinExistence type="predicted"/>
<dbReference type="EMBL" id="LR797178">
    <property type="protein sequence ID" value="CAB4191601.1"/>
    <property type="molecule type" value="Genomic_DNA"/>
</dbReference>
<protein>
    <submittedName>
        <fullName evidence="2">Uncharacterized protein</fullName>
    </submittedName>
</protein>
<feature type="region of interest" description="Disordered" evidence="1">
    <location>
        <begin position="98"/>
        <end position="132"/>
    </location>
</feature>
<organism evidence="2">
    <name type="scientific">uncultured Caudovirales phage</name>
    <dbReference type="NCBI Taxonomy" id="2100421"/>
    <lineage>
        <taxon>Viruses</taxon>
        <taxon>Duplodnaviria</taxon>
        <taxon>Heunggongvirae</taxon>
        <taxon>Uroviricota</taxon>
        <taxon>Caudoviricetes</taxon>
        <taxon>Peduoviridae</taxon>
        <taxon>Maltschvirus</taxon>
        <taxon>Maltschvirus maltsch</taxon>
    </lineage>
</organism>
<evidence type="ECO:0000256" key="1">
    <source>
        <dbReference type="SAM" id="MobiDB-lite"/>
    </source>
</evidence>
<accession>A0A6J5RDK7</accession>
<feature type="compositionally biased region" description="Basic and acidic residues" evidence="1">
    <location>
        <begin position="98"/>
        <end position="122"/>
    </location>
</feature>
<evidence type="ECO:0000313" key="2">
    <source>
        <dbReference type="EMBL" id="CAB4191601.1"/>
    </source>
</evidence>